<dbReference type="Proteomes" id="UP001220324">
    <property type="component" value="Unassembled WGS sequence"/>
</dbReference>
<keyword evidence="2" id="KW-1185">Reference proteome</keyword>
<comment type="caution">
    <text evidence="1">The sequence shown here is derived from an EMBL/GenBank/DDBJ whole genome shotgun (WGS) entry which is preliminary data.</text>
</comment>
<evidence type="ECO:0000313" key="1">
    <source>
        <dbReference type="EMBL" id="KAJ5546063.1"/>
    </source>
</evidence>
<dbReference type="AlphaFoldDB" id="A0AAD6CZ29"/>
<gene>
    <name evidence="1" type="ORF">N7494_003648</name>
</gene>
<dbReference type="EMBL" id="JAQIZZ010000003">
    <property type="protein sequence ID" value="KAJ5546063.1"/>
    <property type="molecule type" value="Genomic_DNA"/>
</dbReference>
<protein>
    <submittedName>
        <fullName evidence="1">Uncharacterized protein</fullName>
    </submittedName>
</protein>
<reference evidence="1 2" key="1">
    <citation type="journal article" date="2023" name="IMA Fungus">
        <title>Comparative genomic study of the Penicillium genus elucidates a diverse pangenome and 15 lateral gene transfer events.</title>
        <authorList>
            <person name="Petersen C."/>
            <person name="Sorensen T."/>
            <person name="Nielsen M.R."/>
            <person name="Sondergaard T.E."/>
            <person name="Sorensen J.L."/>
            <person name="Fitzpatrick D.A."/>
            <person name="Frisvad J.C."/>
            <person name="Nielsen K.L."/>
        </authorList>
    </citation>
    <scope>NUCLEOTIDE SEQUENCE [LARGE SCALE GENOMIC DNA]</scope>
    <source>
        <strain evidence="1 2">IBT 35679</strain>
    </source>
</reference>
<name>A0AAD6CZ29_9EURO</name>
<evidence type="ECO:0000313" key="2">
    <source>
        <dbReference type="Proteomes" id="UP001220324"/>
    </source>
</evidence>
<organism evidence="1 2">
    <name type="scientific">Penicillium frequentans</name>
    <dbReference type="NCBI Taxonomy" id="3151616"/>
    <lineage>
        <taxon>Eukaryota</taxon>
        <taxon>Fungi</taxon>
        <taxon>Dikarya</taxon>
        <taxon>Ascomycota</taxon>
        <taxon>Pezizomycotina</taxon>
        <taxon>Eurotiomycetes</taxon>
        <taxon>Eurotiomycetidae</taxon>
        <taxon>Eurotiales</taxon>
        <taxon>Aspergillaceae</taxon>
        <taxon>Penicillium</taxon>
    </lineage>
</organism>
<accession>A0AAD6CZ29</accession>
<proteinExistence type="predicted"/>
<sequence>MSFLTSLRMSSGRLVQSSYAIPATSAFHTTAMQRGLKENDHNRDNLAHHYESEKHVHVKKAQDGTAKWTEVLASNSEADVKADRGDLDADDKDFQQMQEQLKKARESAKSS</sequence>